<dbReference type="GO" id="GO:0016787">
    <property type="term" value="F:hydrolase activity"/>
    <property type="evidence" value="ECO:0007669"/>
    <property type="project" value="UniProtKB-KW"/>
</dbReference>
<dbReference type="EMBL" id="CP053085">
    <property type="protein sequence ID" value="QJR37300.1"/>
    <property type="molecule type" value="Genomic_DNA"/>
</dbReference>
<feature type="domain" description="DUF5916" evidence="2">
    <location>
        <begin position="295"/>
        <end position="400"/>
    </location>
</feature>
<dbReference type="Proteomes" id="UP000500938">
    <property type="component" value="Chromosome"/>
</dbReference>
<name>A0A6M4IRH5_9BACT</name>
<keyword evidence="4" id="KW-1185">Reference proteome</keyword>
<dbReference type="AlphaFoldDB" id="A0A6M4IRH5"/>
<sequence>MPFSSTRRNPALRTSATAFLTAVALATVAPTASAQATPPATTPIRLDAAVADSFARAARARPRPSFSALRVTTAPTIDGKLDEAMWSEGTPIRDFVQRELNEGVPASERTEVRLATDGVNLYIGARMYDREPHLIVPGEKIRDVQLANSDHIAFVFDTYHDHQNGFVFATTPAGVEYDGQVIREGEGGGAQVAGQNRTQAGGLGGFNVNWDASWTVATTVDSLGWTAEFRIPFSTLRYQSGSAEQTWGMNVSRNIRRKNEELYWSFIPRQFNLYRLSIAGTLANLTLPVRRIRTVTPYVLTSSQERWTSGIKQDSKRPTEFGGEIKYGVTPSLTLDLTVNTDFAQVEVDDQRVNLTRFPVFFPEKRPFFLENAGVFSAGTPQAVDLFFTRRIGISNNGTPQSILGGGRLSGRVGGTTVGLLQMMTDAPDAQNSGQSFTVGRATRELSARSRVGAMVVQRMATDDGGDVNRTFAVDSRIGLGQRWTSDLWAARTTTRDLDGDANAFSGRIAYQTNVWNHNARIAQIGEAFNPEVGFMSRPGGYRAYDMSLMRLVRKPEWAWFRQWNPHVSYRSAYGLNDGFYQSGYWHIDLTEIELANSTKFGPEYNISHEGLQAPFTIAPGVVIPAGQYDWGTFGWDYTTDPSENLSATGRFDVGQFWTGRRSGGSGTITLRRGATFSGSFTADYNDVRLPQGGFVSSLEAVRLNYFFSPRVFVQTLTQYNNQQKVFSANVRFGWLNTAGTGLFIVLNDGRAANSFFDLGAPQQRSVFLKFTRQFGTGG</sequence>
<organism evidence="3 4">
    <name type="scientific">Gemmatimonas groenlandica</name>
    <dbReference type="NCBI Taxonomy" id="2732249"/>
    <lineage>
        <taxon>Bacteria</taxon>
        <taxon>Pseudomonadati</taxon>
        <taxon>Gemmatimonadota</taxon>
        <taxon>Gemmatimonadia</taxon>
        <taxon>Gemmatimonadales</taxon>
        <taxon>Gemmatimonadaceae</taxon>
        <taxon>Gemmatimonas</taxon>
    </lineage>
</organism>
<dbReference type="Pfam" id="PF19313">
    <property type="entry name" value="DUF5916"/>
    <property type="match status" value="1"/>
</dbReference>
<protein>
    <submittedName>
        <fullName evidence="3">Hydrolase</fullName>
    </submittedName>
</protein>
<evidence type="ECO:0000313" key="3">
    <source>
        <dbReference type="EMBL" id="QJR37300.1"/>
    </source>
</evidence>
<feature type="chain" id="PRO_5027115345" evidence="1">
    <location>
        <begin position="35"/>
        <end position="779"/>
    </location>
</feature>
<feature type="signal peptide" evidence="1">
    <location>
        <begin position="1"/>
        <end position="34"/>
    </location>
</feature>
<dbReference type="Gene3D" id="2.60.40.1190">
    <property type="match status" value="1"/>
</dbReference>
<accession>A0A6M4IRH5</accession>
<keyword evidence="1" id="KW-0732">Signal</keyword>
<keyword evidence="3" id="KW-0378">Hydrolase</keyword>
<proteinExistence type="predicted"/>
<dbReference type="SUPFAM" id="SSF49344">
    <property type="entry name" value="CBD9-like"/>
    <property type="match status" value="1"/>
</dbReference>
<reference evidence="3 4" key="1">
    <citation type="submission" date="2020-05" db="EMBL/GenBank/DDBJ databases">
        <title>Complete genome sequence of Gemmatimonas greenlandica TET16.</title>
        <authorList>
            <person name="Zeng Y."/>
        </authorList>
    </citation>
    <scope>NUCLEOTIDE SEQUENCE [LARGE SCALE GENOMIC DNA]</scope>
    <source>
        <strain evidence="3 4">TET16</strain>
    </source>
</reference>
<evidence type="ECO:0000313" key="4">
    <source>
        <dbReference type="Proteomes" id="UP000500938"/>
    </source>
</evidence>
<evidence type="ECO:0000256" key="1">
    <source>
        <dbReference type="SAM" id="SignalP"/>
    </source>
</evidence>
<evidence type="ECO:0000259" key="2">
    <source>
        <dbReference type="Pfam" id="PF19313"/>
    </source>
</evidence>
<dbReference type="CDD" id="cd09618">
    <property type="entry name" value="CBM9_like_2"/>
    <property type="match status" value="1"/>
</dbReference>
<dbReference type="KEGG" id="ggr:HKW67_18185"/>
<gene>
    <name evidence="3" type="ORF">HKW67_18185</name>
</gene>
<dbReference type="InterPro" id="IPR045670">
    <property type="entry name" value="DUF5916"/>
</dbReference>
<dbReference type="RefSeq" id="WP_171226734.1">
    <property type="nucleotide sequence ID" value="NZ_CP053085.1"/>
</dbReference>